<organism evidence="2 3">
    <name type="scientific">Streptomyces capitiformicae</name>
    <dbReference type="NCBI Taxonomy" id="2014920"/>
    <lineage>
        <taxon>Bacteria</taxon>
        <taxon>Bacillati</taxon>
        <taxon>Actinomycetota</taxon>
        <taxon>Actinomycetes</taxon>
        <taxon>Kitasatosporales</taxon>
        <taxon>Streptomycetaceae</taxon>
        <taxon>Streptomyces</taxon>
    </lineage>
</organism>
<keyword evidence="3" id="KW-1185">Reference proteome</keyword>
<dbReference type="Proteomes" id="UP000603227">
    <property type="component" value="Unassembled WGS sequence"/>
</dbReference>
<name>A0A918ZR75_9ACTN</name>
<dbReference type="InterPro" id="IPR001214">
    <property type="entry name" value="SET_dom"/>
</dbReference>
<sequence>MNGLEIRDTAHGRGVFATCAFRVGDVVERCPVVLVPPAELVFVPHVRALAYSWFHWVQPHWEKGGGAICLGYGALYNSCDEPNLSWDSAADEERVIVFTALRDIEPGEELTYKYAWPDWVARTGFGPIDADGLPLQVPRRSQVAMNNSSAAFATTHLVP</sequence>
<accession>A0A918ZR75</accession>
<dbReference type="EMBL" id="BNAT01000059">
    <property type="protein sequence ID" value="GHE64271.1"/>
    <property type="molecule type" value="Genomic_DNA"/>
</dbReference>
<dbReference type="Pfam" id="PF00856">
    <property type="entry name" value="SET"/>
    <property type="match status" value="1"/>
</dbReference>
<dbReference type="Gene3D" id="2.170.270.10">
    <property type="entry name" value="SET domain"/>
    <property type="match status" value="1"/>
</dbReference>
<feature type="domain" description="SET" evidence="1">
    <location>
        <begin position="2"/>
        <end position="115"/>
    </location>
</feature>
<protein>
    <recommendedName>
        <fullName evidence="1">SET domain-containing protein</fullName>
    </recommendedName>
</protein>
<evidence type="ECO:0000313" key="2">
    <source>
        <dbReference type="EMBL" id="GHE64271.1"/>
    </source>
</evidence>
<gene>
    <name evidence="2" type="ORF">GCM10017771_87670</name>
</gene>
<evidence type="ECO:0000259" key="1">
    <source>
        <dbReference type="PROSITE" id="PS50280"/>
    </source>
</evidence>
<evidence type="ECO:0000313" key="3">
    <source>
        <dbReference type="Proteomes" id="UP000603227"/>
    </source>
</evidence>
<reference evidence="2" key="1">
    <citation type="journal article" date="2014" name="Int. J. Syst. Evol. Microbiol.">
        <title>Complete genome sequence of Corynebacterium casei LMG S-19264T (=DSM 44701T), isolated from a smear-ripened cheese.</title>
        <authorList>
            <consortium name="US DOE Joint Genome Institute (JGI-PGF)"/>
            <person name="Walter F."/>
            <person name="Albersmeier A."/>
            <person name="Kalinowski J."/>
            <person name="Ruckert C."/>
        </authorList>
    </citation>
    <scope>NUCLEOTIDE SEQUENCE</scope>
    <source>
        <strain evidence="2">CGMCC 4.7403</strain>
    </source>
</reference>
<dbReference type="PROSITE" id="PS50280">
    <property type="entry name" value="SET"/>
    <property type="match status" value="1"/>
</dbReference>
<proteinExistence type="predicted"/>
<dbReference type="RefSeq" id="WP_189788001.1">
    <property type="nucleotide sequence ID" value="NZ_BNAT01000059.1"/>
</dbReference>
<comment type="caution">
    <text evidence="2">The sequence shown here is derived from an EMBL/GenBank/DDBJ whole genome shotgun (WGS) entry which is preliminary data.</text>
</comment>
<dbReference type="SMART" id="SM00317">
    <property type="entry name" value="SET"/>
    <property type="match status" value="1"/>
</dbReference>
<dbReference type="AlphaFoldDB" id="A0A918ZR75"/>
<dbReference type="InterPro" id="IPR046341">
    <property type="entry name" value="SET_dom_sf"/>
</dbReference>
<dbReference type="SUPFAM" id="SSF82199">
    <property type="entry name" value="SET domain"/>
    <property type="match status" value="1"/>
</dbReference>
<reference evidence="2" key="2">
    <citation type="submission" date="2020-09" db="EMBL/GenBank/DDBJ databases">
        <authorList>
            <person name="Sun Q."/>
            <person name="Zhou Y."/>
        </authorList>
    </citation>
    <scope>NUCLEOTIDE SEQUENCE</scope>
    <source>
        <strain evidence="2">CGMCC 4.7403</strain>
    </source>
</reference>